<reference evidence="1" key="1">
    <citation type="submission" date="2013-08" db="EMBL/GenBank/DDBJ databases">
        <authorList>
            <person name="Mendez C."/>
            <person name="Richter M."/>
            <person name="Ferrer M."/>
            <person name="Sanchez J."/>
        </authorList>
    </citation>
    <scope>NUCLEOTIDE SEQUENCE</scope>
</reference>
<dbReference type="Pfam" id="PF26363">
    <property type="entry name" value="Phospholipase-like"/>
    <property type="match status" value="1"/>
</dbReference>
<dbReference type="Gene3D" id="3.40.50.1820">
    <property type="entry name" value="alpha/beta hydrolase"/>
    <property type="match status" value="1"/>
</dbReference>
<organism evidence="1">
    <name type="scientific">mine drainage metagenome</name>
    <dbReference type="NCBI Taxonomy" id="410659"/>
    <lineage>
        <taxon>unclassified sequences</taxon>
        <taxon>metagenomes</taxon>
        <taxon>ecological metagenomes</taxon>
    </lineage>
</organism>
<dbReference type="InterPro" id="IPR029058">
    <property type="entry name" value="AB_hydrolase_fold"/>
</dbReference>
<gene>
    <name evidence="1" type="ORF">B1B_19245</name>
</gene>
<proteinExistence type="predicted"/>
<protein>
    <submittedName>
        <fullName evidence="1">Phospholipase A1</fullName>
    </submittedName>
</protein>
<comment type="caution">
    <text evidence="1">The sequence shown here is derived from an EMBL/GenBank/DDBJ whole genome shotgun (WGS) entry which is preliminary data.</text>
</comment>
<sequence length="167" mass="17732">QPVQDVKIVFTGHSLGGGLATLQSAITGLPAYTFNAAAVNDATFARADAQYVQQLPQLVSAYYVNHELLSTLQDGSSVLIPLIDVGLAMGAHIPPLPALSIPSAEGTRIELTPVSFNSQTPNSEAPIPWYDDYNPSEMYALHSIVEVTHALNYQLTQLMGPSGGTNP</sequence>
<feature type="non-terminal residue" evidence="1">
    <location>
        <position position="1"/>
    </location>
</feature>
<reference evidence="1" key="2">
    <citation type="journal article" date="2014" name="ISME J.">
        <title>Microbial stratification in low pH oxic and suboxic macroscopic growths along an acid mine drainage.</title>
        <authorList>
            <person name="Mendez-Garcia C."/>
            <person name="Mesa V."/>
            <person name="Sprenger R.R."/>
            <person name="Richter M."/>
            <person name="Diez M.S."/>
            <person name="Solano J."/>
            <person name="Bargiela R."/>
            <person name="Golyshina O.V."/>
            <person name="Manteca A."/>
            <person name="Ramos J.L."/>
            <person name="Gallego J.R."/>
            <person name="Llorente I."/>
            <person name="Martins Dos Santos V.A."/>
            <person name="Jensen O.N."/>
            <person name="Pelaez A.I."/>
            <person name="Sanchez J."/>
            <person name="Ferrer M."/>
        </authorList>
    </citation>
    <scope>NUCLEOTIDE SEQUENCE</scope>
</reference>
<accession>T0XWL5</accession>
<dbReference type="EMBL" id="AUZY01012925">
    <property type="protein sequence ID" value="EQD27191.1"/>
    <property type="molecule type" value="Genomic_DNA"/>
</dbReference>
<dbReference type="GO" id="GO:0006629">
    <property type="term" value="P:lipid metabolic process"/>
    <property type="evidence" value="ECO:0007669"/>
    <property type="project" value="InterPro"/>
</dbReference>
<name>T0XWL5_9ZZZZ</name>
<dbReference type="AlphaFoldDB" id="T0XWL5"/>
<dbReference type="SUPFAM" id="SSF53474">
    <property type="entry name" value="alpha/beta-Hydrolases"/>
    <property type="match status" value="1"/>
</dbReference>
<evidence type="ECO:0000313" key="1">
    <source>
        <dbReference type="EMBL" id="EQD27191.1"/>
    </source>
</evidence>